<evidence type="ECO:0000256" key="5">
    <source>
        <dbReference type="SAM" id="MobiDB-lite"/>
    </source>
</evidence>
<feature type="compositionally biased region" description="Low complexity" evidence="5">
    <location>
        <begin position="300"/>
        <end position="325"/>
    </location>
</feature>
<dbReference type="Proteomes" id="UP000193067">
    <property type="component" value="Unassembled WGS sequence"/>
</dbReference>
<dbReference type="GO" id="GO:0008237">
    <property type="term" value="F:metallopeptidase activity"/>
    <property type="evidence" value="ECO:0007669"/>
    <property type="project" value="TreeGrafter"/>
</dbReference>
<evidence type="ECO:0000256" key="2">
    <source>
        <dbReference type="ARBA" id="ARBA00022771"/>
    </source>
</evidence>
<proteinExistence type="predicted"/>
<protein>
    <submittedName>
        <fullName evidence="8">WLM-domain-containing protein</fullName>
    </submittedName>
</protein>
<feature type="compositionally biased region" description="Basic and acidic residues" evidence="5">
    <location>
        <begin position="211"/>
        <end position="224"/>
    </location>
</feature>
<dbReference type="Gene3D" id="2.30.30.380">
    <property type="entry name" value="Zn-finger domain of Sec23/24"/>
    <property type="match status" value="1"/>
</dbReference>
<evidence type="ECO:0000313" key="8">
    <source>
        <dbReference type="EMBL" id="OSD03360.1"/>
    </source>
</evidence>
<dbReference type="GO" id="GO:0006281">
    <property type="term" value="P:DNA repair"/>
    <property type="evidence" value="ECO:0007669"/>
    <property type="project" value="TreeGrafter"/>
</dbReference>
<dbReference type="STRING" id="1353009.A0A1Y2IQF7"/>
<dbReference type="PROSITE" id="PS01358">
    <property type="entry name" value="ZF_RANBP2_1"/>
    <property type="match status" value="1"/>
</dbReference>
<evidence type="ECO:0000259" key="7">
    <source>
        <dbReference type="PROSITE" id="PS51397"/>
    </source>
</evidence>
<feature type="domain" description="WLM" evidence="7">
    <location>
        <begin position="1"/>
        <end position="197"/>
    </location>
</feature>
<dbReference type="InterPro" id="IPR053000">
    <property type="entry name" value="WSS1-like_metalloprotease"/>
</dbReference>
<dbReference type="OrthoDB" id="261960at2759"/>
<dbReference type="InterPro" id="IPR013536">
    <property type="entry name" value="WLM_dom"/>
</dbReference>
<dbReference type="PROSITE" id="PS50199">
    <property type="entry name" value="ZF_RANBP2_2"/>
    <property type="match status" value="1"/>
</dbReference>
<gene>
    <name evidence="8" type="ORF">PYCCODRAFT_1467208</name>
</gene>
<accession>A0A1Y2IQF7</accession>
<dbReference type="AlphaFoldDB" id="A0A1Y2IQF7"/>
<dbReference type="InterPro" id="IPR001876">
    <property type="entry name" value="Znf_RanBP2"/>
</dbReference>
<feature type="compositionally biased region" description="Pro residues" evidence="5">
    <location>
        <begin position="362"/>
        <end position="371"/>
    </location>
</feature>
<dbReference type="PANTHER" id="PTHR46622:SF1">
    <property type="entry name" value="DNA-DEPENDENT METALLOPROTEASE WSS1"/>
    <property type="match status" value="1"/>
</dbReference>
<evidence type="ECO:0000259" key="6">
    <source>
        <dbReference type="PROSITE" id="PS50199"/>
    </source>
</evidence>
<dbReference type="PROSITE" id="PS51397">
    <property type="entry name" value="WLM"/>
    <property type="match status" value="1"/>
</dbReference>
<reference evidence="8 9" key="1">
    <citation type="journal article" date="2015" name="Biotechnol. Biofuels">
        <title>Enhanced degradation of softwood versus hardwood by the white-rot fungus Pycnoporus coccineus.</title>
        <authorList>
            <person name="Couturier M."/>
            <person name="Navarro D."/>
            <person name="Chevret D."/>
            <person name="Henrissat B."/>
            <person name="Piumi F."/>
            <person name="Ruiz-Duenas F.J."/>
            <person name="Martinez A.T."/>
            <person name="Grigoriev I.V."/>
            <person name="Riley R."/>
            <person name="Lipzen A."/>
            <person name="Berrin J.G."/>
            <person name="Master E.R."/>
            <person name="Rosso M.N."/>
        </authorList>
    </citation>
    <scope>NUCLEOTIDE SEQUENCE [LARGE SCALE GENOMIC DNA]</scope>
    <source>
        <strain evidence="8 9">BRFM310</strain>
    </source>
</reference>
<name>A0A1Y2IQF7_TRAC3</name>
<dbReference type="EMBL" id="KZ084101">
    <property type="protein sequence ID" value="OSD03360.1"/>
    <property type="molecule type" value="Genomic_DNA"/>
</dbReference>
<evidence type="ECO:0000256" key="3">
    <source>
        <dbReference type="ARBA" id="ARBA00022833"/>
    </source>
</evidence>
<evidence type="ECO:0000256" key="4">
    <source>
        <dbReference type="PROSITE-ProRule" id="PRU00322"/>
    </source>
</evidence>
<dbReference type="GO" id="GO:0008270">
    <property type="term" value="F:zinc ion binding"/>
    <property type="evidence" value="ECO:0007669"/>
    <property type="project" value="UniProtKB-KW"/>
</dbReference>
<keyword evidence="9" id="KW-1185">Reference proteome</keyword>
<feature type="domain" description="RanBP2-type" evidence="6">
    <location>
        <begin position="413"/>
        <end position="442"/>
    </location>
</feature>
<feature type="region of interest" description="Disordered" evidence="5">
    <location>
        <begin position="201"/>
        <end position="375"/>
    </location>
</feature>
<dbReference type="SMART" id="SM00547">
    <property type="entry name" value="ZnF_RBZ"/>
    <property type="match status" value="2"/>
</dbReference>
<dbReference type="Pfam" id="PF08325">
    <property type="entry name" value="WLM"/>
    <property type="match status" value="1"/>
</dbReference>
<keyword evidence="3" id="KW-0862">Zinc</keyword>
<evidence type="ECO:0000256" key="1">
    <source>
        <dbReference type="ARBA" id="ARBA00022723"/>
    </source>
</evidence>
<sequence>MPDIFVKSFTHLKDRPHADKALPLLQRIASLVKPIMRKRSWVLPVLSEFYPESPNLLGLNINAGQKILVRLRPPHAPDTFYDEEDLVHTMLHELTHNVHGPHDEKFYKYLSELEEEYENLRKSGYSGEGFHSDGRRLGTNFSHNLPPHIARQKAVEAAEKRKQISAILGGGGRLGGGASSNKSLRELAAEAAERRARDEKACASGAVAEAEAEKAARESVRDDVIDLTGDDSDHSPEPDIIIVDETSPSSSSSNSTPGASTPATRPSLHPSGNSSGYSSSTSASHSGSRTPVSWTGLRPSSGNASTSSLSSTGTTTPSSTMSSSSQQPIRPTVRRVERGAGPGTPRIPKPRSVSRPGKAVPPRSPATPPPTRVNSVAVTRKHLVNGEAAHSAHTGHAGHTDTTNRLAVAVVPREKEWACPRCTLINDALALQCSACLLLRPGHTVEEEQAAPDPDTWTCLVCGEHGMPRDFWTCRFCGSVKASS</sequence>
<dbReference type="GO" id="GO:0005634">
    <property type="term" value="C:nucleus"/>
    <property type="evidence" value="ECO:0007669"/>
    <property type="project" value="TreeGrafter"/>
</dbReference>
<dbReference type="PANTHER" id="PTHR46622">
    <property type="entry name" value="DNA-DEPENDENT METALLOPROTEASE WSS1"/>
    <property type="match status" value="1"/>
</dbReference>
<feature type="compositionally biased region" description="Low complexity" evidence="5">
    <location>
        <begin position="246"/>
        <end position="264"/>
    </location>
</feature>
<keyword evidence="2 4" id="KW-0863">Zinc-finger</keyword>
<feature type="compositionally biased region" description="Low complexity" evidence="5">
    <location>
        <begin position="271"/>
        <end position="288"/>
    </location>
</feature>
<organism evidence="8 9">
    <name type="scientific">Trametes coccinea (strain BRFM310)</name>
    <name type="common">Pycnoporus coccineus</name>
    <dbReference type="NCBI Taxonomy" id="1353009"/>
    <lineage>
        <taxon>Eukaryota</taxon>
        <taxon>Fungi</taxon>
        <taxon>Dikarya</taxon>
        <taxon>Basidiomycota</taxon>
        <taxon>Agaricomycotina</taxon>
        <taxon>Agaricomycetes</taxon>
        <taxon>Polyporales</taxon>
        <taxon>Polyporaceae</taxon>
        <taxon>Trametes</taxon>
    </lineage>
</organism>
<keyword evidence="1" id="KW-0479">Metal-binding</keyword>
<evidence type="ECO:0000313" key="9">
    <source>
        <dbReference type="Proteomes" id="UP000193067"/>
    </source>
</evidence>